<keyword evidence="4" id="KW-0479">Metal-binding</keyword>
<evidence type="ECO:0000256" key="4">
    <source>
        <dbReference type="ARBA" id="ARBA00022723"/>
    </source>
</evidence>
<dbReference type="RefSeq" id="XP_011304229.1">
    <property type="nucleotide sequence ID" value="XM_011305927.1"/>
</dbReference>
<dbReference type="Gene3D" id="1.10.220.160">
    <property type="match status" value="1"/>
</dbReference>
<evidence type="ECO:0000256" key="7">
    <source>
        <dbReference type="PROSITE-ProRule" id="PRU00134"/>
    </source>
</evidence>
<gene>
    <name evidence="11" type="primary">LOC105267233</name>
</gene>
<dbReference type="OrthoDB" id="7770870at2759"/>
<dbReference type="Proteomes" id="UP000694866">
    <property type="component" value="Unplaced"/>
</dbReference>
<keyword evidence="3" id="KW-0949">S-adenosyl-L-methionine</keyword>
<sequence length="648" mass="73891">MEPAAQESVEEYFTKIREWLNARRDFNYTDVYSPLCGDEERISLTIAILADHGLLGLNTSNEESSYGLTKDLGFAQVQGTGAEELMRRNKSNQRNMVMELCTLAIIYAPVDSKELSMAYGRRAEALLRFRLFEDCVKDVDRAIALAYPPDLTPKLFLVKTRALVGLYGPDSIIVEKAIEETKEITKDLPGYRRAPITHALNQISVTKRLEPFPLWNDEGHLPKLSAGRMNNLEIPDASDAIAIRYSGKYGRHIVATRDIDVGEVLAVQTPYIAVLELSRRRSNCWYCLSQTWSGVPCDKCVNVLFCSEKCKSRAWEEFHDVECHVLGLIIAEKMDVTAVISTRLLIKGWREAGGWENLRQMMEEIESNSDLRTKGFTSNILDSSKYSSVITLSTCAEKRSMEDLFRLSVGAATLTYILATMTNIFGDKLPGERDILLGHPWVIFAGAMILKHTQIHSVNSQMFCEWDPKESTSWTRAMALIPLYGLINHSCDNSVNYTSHGRYMALHTIRPIKQGEQIFDHRGVSFARIPRLERKAQRRQRFYFICNCQACEEDWPLYNDLPSFSEKSLPQAVINTLDKTMCSQNVFMNTYSVMGNDSVNPLYITTLIQNLRVLYKYVQQPCREIEEIIRALEHIWLQTGSRCQSLDR</sequence>
<dbReference type="PROSITE" id="PS01360">
    <property type="entry name" value="ZF_MYND_1"/>
    <property type="match status" value="1"/>
</dbReference>
<evidence type="ECO:0000259" key="8">
    <source>
        <dbReference type="PROSITE" id="PS50280"/>
    </source>
</evidence>
<dbReference type="SUPFAM" id="SSF82199">
    <property type="entry name" value="SET domain"/>
    <property type="match status" value="1"/>
</dbReference>
<dbReference type="PANTHER" id="PTHR46165">
    <property type="entry name" value="SET AND MYND DOMAIN-CONTAINING PROTEIN 4"/>
    <property type="match status" value="1"/>
</dbReference>
<evidence type="ECO:0000313" key="10">
    <source>
        <dbReference type="Proteomes" id="UP000694866"/>
    </source>
</evidence>
<name>A0A9R1U150_9HYME</name>
<dbReference type="Pfam" id="PF00856">
    <property type="entry name" value="SET"/>
    <property type="match status" value="1"/>
</dbReference>
<keyword evidence="1" id="KW-0489">Methyltransferase</keyword>
<dbReference type="InterPro" id="IPR002893">
    <property type="entry name" value="Znf_MYND"/>
</dbReference>
<reference evidence="11" key="1">
    <citation type="submission" date="2025-08" db="UniProtKB">
        <authorList>
            <consortium name="RefSeq"/>
        </authorList>
    </citation>
    <scope>IDENTIFICATION</scope>
    <source>
        <strain evidence="11">USDA-PBARC FA_bdor</strain>
        <tissue evidence="11">Whole organism</tissue>
    </source>
</reference>
<dbReference type="GO" id="GO:0008757">
    <property type="term" value="F:S-adenosylmethionine-dependent methyltransferase activity"/>
    <property type="evidence" value="ECO:0007669"/>
    <property type="project" value="UniProtKB-ARBA"/>
</dbReference>
<dbReference type="GO" id="GO:0008170">
    <property type="term" value="F:N-methyltransferase activity"/>
    <property type="evidence" value="ECO:0007669"/>
    <property type="project" value="UniProtKB-ARBA"/>
</dbReference>
<dbReference type="PROSITE" id="PS50865">
    <property type="entry name" value="ZF_MYND_2"/>
    <property type="match status" value="1"/>
</dbReference>
<dbReference type="GO" id="GO:0008276">
    <property type="term" value="F:protein methyltransferase activity"/>
    <property type="evidence" value="ECO:0007669"/>
    <property type="project" value="UniProtKB-ARBA"/>
</dbReference>
<protein>
    <submittedName>
        <fullName evidence="11">SET and MYND domain-containing protein 4-like</fullName>
    </submittedName>
</protein>
<proteinExistence type="predicted"/>
<dbReference type="PROSITE" id="PS50280">
    <property type="entry name" value="SET"/>
    <property type="match status" value="1"/>
</dbReference>
<evidence type="ECO:0000259" key="9">
    <source>
        <dbReference type="PROSITE" id="PS50865"/>
    </source>
</evidence>
<dbReference type="GO" id="GO:0005634">
    <property type="term" value="C:nucleus"/>
    <property type="evidence" value="ECO:0007669"/>
    <property type="project" value="TreeGrafter"/>
</dbReference>
<dbReference type="GO" id="GO:0032259">
    <property type="term" value="P:methylation"/>
    <property type="evidence" value="ECO:0007669"/>
    <property type="project" value="UniProtKB-KW"/>
</dbReference>
<dbReference type="GO" id="GO:0042826">
    <property type="term" value="F:histone deacetylase binding"/>
    <property type="evidence" value="ECO:0007669"/>
    <property type="project" value="TreeGrafter"/>
</dbReference>
<dbReference type="InterPro" id="IPR046341">
    <property type="entry name" value="SET_dom_sf"/>
</dbReference>
<evidence type="ECO:0000256" key="3">
    <source>
        <dbReference type="ARBA" id="ARBA00022691"/>
    </source>
</evidence>
<evidence type="ECO:0000256" key="2">
    <source>
        <dbReference type="ARBA" id="ARBA00022679"/>
    </source>
</evidence>
<dbReference type="Pfam" id="PF01753">
    <property type="entry name" value="zf-MYND"/>
    <property type="match status" value="1"/>
</dbReference>
<dbReference type="Gene3D" id="3.90.1410.10">
    <property type="entry name" value="set domain protein methyltransferase, domain 1"/>
    <property type="match status" value="1"/>
</dbReference>
<keyword evidence="5 7" id="KW-0863">Zinc-finger</keyword>
<dbReference type="KEGG" id="fas:105267233"/>
<evidence type="ECO:0000256" key="5">
    <source>
        <dbReference type="ARBA" id="ARBA00022771"/>
    </source>
</evidence>
<evidence type="ECO:0000256" key="6">
    <source>
        <dbReference type="ARBA" id="ARBA00022833"/>
    </source>
</evidence>
<keyword evidence="2" id="KW-0808">Transferase</keyword>
<dbReference type="GeneID" id="105267233"/>
<feature type="domain" description="MYND-type" evidence="9">
    <location>
        <begin position="284"/>
        <end position="323"/>
    </location>
</feature>
<organism evidence="10 11">
    <name type="scientific">Fopius arisanus</name>
    <dbReference type="NCBI Taxonomy" id="64838"/>
    <lineage>
        <taxon>Eukaryota</taxon>
        <taxon>Metazoa</taxon>
        <taxon>Ecdysozoa</taxon>
        <taxon>Arthropoda</taxon>
        <taxon>Hexapoda</taxon>
        <taxon>Insecta</taxon>
        <taxon>Pterygota</taxon>
        <taxon>Neoptera</taxon>
        <taxon>Endopterygota</taxon>
        <taxon>Hymenoptera</taxon>
        <taxon>Apocrita</taxon>
        <taxon>Ichneumonoidea</taxon>
        <taxon>Braconidae</taxon>
        <taxon>Opiinae</taxon>
        <taxon>Fopius</taxon>
    </lineage>
</organism>
<keyword evidence="10" id="KW-1185">Reference proteome</keyword>
<dbReference type="InterPro" id="IPR001214">
    <property type="entry name" value="SET_dom"/>
</dbReference>
<dbReference type="Gene3D" id="6.10.140.2220">
    <property type="match status" value="1"/>
</dbReference>
<dbReference type="InterPro" id="IPR052097">
    <property type="entry name" value="SET-MYND_domain_protein"/>
</dbReference>
<evidence type="ECO:0000256" key="1">
    <source>
        <dbReference type="ARBA" id="ARBA00022603"/>
    </source>
</evidence>
<keyword evidence="6" id="KW-0862">Zinc</keyword>
<feature type="domain" description="SET" evidence="8">
    <location>
        <begin position="239"/>
        <end position="523"/>
    </location>
</feature>
<dbReference type="PANTHER" id="PTHR46165:SF2">
    <property type="entry name" value="SET AND MYND DOMAIN-CONTAINING PROTEIN 4"/>
    <property type="match status" value="1"/>
</dbReference>
<dbReference type="SUPFAM" id="SSF144232">
    <property type="entry name" value="HIT/MYND zinc finger-like"/>
    <property type="match status" value="1"/>
</dbReference>
<dbReference type="AlphaFoldDB" id="A0A9R1U150"/>
<dbReference type="GO" id="GO:0008270">
    <property type="term" value="F:zinc ion binding"/>
    <property type="evidence" value="ECO:0007669"/>
    <property type="project" value="UniProtKB-KW"/>
</dbReference>
<accession>A0A9R1U150</accession>
<evidence type="ECO:0000313" key="11">
    <source>
        <dbReference type="RefSeq" id="XP_011304229.1"/>
    </source>
</evidence>
<dbReference type="GO" id="GO:0005737">
    <property type="term" value="C:cytoplasm"/>
    <property type="evidence" value="ECO:0007669"/>
    <property type="project" value="TreeGrafter"/>
</dbReference>
<dbReference type="Gene3D" id="2.170.270.10">
    <property type="entry name" value="SET domain"/>
    <property type="match status" value="1"/>
</dbReference>